<evidence type="ECO:0000313" key="2">
    <source>
        <dbReference type="EMBL" id="KAK9949611.1"/>
    </source>
</evidence>
<evidence type="ECO:0000313" key="3">
    <source>
        <dbReference type="Proteomes" id="UP001457282"/>
    </source>
</evidence>
<dbReference type="InterPro" id="IPR004263">
    <property type="entry name" value="Exostosin"/>
</dbReference>
<dbReference type="Proteomes" id="UP001457282">
    <property type="component" value="Unassembled WGS sequence"/>
</dbReference>
<gene>
    <name evidence="2" type="ORF">M0R45_005128</name>
</gene>
<accession>A0AAW1YLR5</accession>
<feature type="region of interest" description="Disordered" evidence="1">
    <location>
        <begin position="41"/>
        <end position="65"/>
    </location>
</feature>
<protein>
    <submittedName>
        <fullName evidence="2">Uncharacterized protein</fullName>
    </submittedName>
</protein>
<proteinExistence type="predicted"/>
<organism evidence="2 3">
    <name type="scientific">Rubus argutus</name>
    <name type="common">Southern blackberry</name>
    <dbReference type="NCBI Taxonomy" id="59490"/>
    <lineage>
        <taxon>Eukaryota</taxon>
        <taxon>Viridiplantae</taxon>
        <taxon>Streptophyta</taxon>
        <taxon>Embryophyta</taxon>
        <taxon>Tracheophyta</taxon>
        <taxon>Spermatophyta</taxon>
        <taxon>Magnoliopsida</taxon>
        <taxon>eudicotyledons</taxon>
        <taxon>Gunneridae</taxon>
        <taxon>Pentapetalae</taxon>
        <taxon>rosids</taxon>
        <taxon>fabids</taxon>
        <taxon>Rosales</taxon>
        <taxon>Rosaceae</taxon>
        <taxon>Rosoideae</taxon>
        <taxon>Rosoideae incertae sedis</taxon>
        <taxon>Rubus</taxon>
    </lineage>
</organism>
<keyword evidence="3" id="KW-1185">Reference proteome</keyword>
<dbReference type="AlphaFoldDB" id="A0AAW1YLR5"/>
<name>A0AAW1YLR5_RUBAR</name>
<dbReference type="PANTHER" id="PTHR11062">
    <property type="entry name" value="EXOSTOSIN HEPARAN SULFATE GLYCOSYLTRANSFERASE -RELATED"/>
    <property type="match status" value="1"/>
</dbReference>
<dbReference type="PANTHER" id="PTHR11062:SF255">
    <property type="entry name" value="XYLOGLUCAN GALACTOSYLTRANSFERASE GT17-RELATED"/>
    <property type="match status" value="1"/>
</dbReference>
<evidence type="ECO:0000256" key="1">
    <source>
        <dbReference type="SAM" id="MobiDB-lite"/>
    </source>
</evidence>
<dbReference type="GO" id="GO:0016757">
    <property type="term" value="F:glycosyltransferase activity"/>
    <property type="evidence" value="ECO:0007669"/>
    <property type="project" value="InterPro"/>
</dbReference>
<reference evidence="2 3" key="1">
    <citation type="journal article" date="2023" name="G3 (Bethesda)">
        <title>A chromosome-length genome assembly and annotation of blackberry (Rubus argutus, cv. 'Hillquist').</title>
        <authorList>
            <person name="Bruna T."/>
            <person name="Aryal R."/>
            <person name="Dudchenko O."/>
            <person name="Sargent D.J."/>
            <person name="Mead D."/>
            <person name="Buti M."/>
            <person name="Cavallini A."/>
            <person name="Hytonen T."/>
            <person name="Andres J."/>
            <person name="Pham M."/>
            <person name="Weisz D."/>
            <person name="Mascagni F."/>
            <person name="Usai G."/>
            <person name="Natali L."/>
            <person name="Bassil N."/>
            <person name="Fernandez G.E."/>
            <person name="Lomsadze A."/>
            <person name="Armour M."/>
            <person name="Olukolu B."/>
            <person name="Poorten T."/>
            <person name="Britton C."/>
            <person name="Davik J."/>
            <person name="Ashrafi H."/>
            <person name="Aiden E.L."/>
            <person name="Borodovsky M."/>
            <person name="Worthington M."/>
        </authorList>
    </citation>
    <scope>NUCLEOTIDE SEQUENCE [LARGE SCALE GENOMIC DNA]</scope>
    <source>
        <strain evidence="2">PI 553951</strain>
    </source>
</reference>
<dbReference type="EMBL" id="JBEDUW010000001">
    <property type="protein sequence ID" value="KAK9949611.1"/>
    <property type="molecule type" value="Genomic_DNA"/>
</dbReference>
<comment type="caution">
    <text evidence="2">The sequence shown here is derived from an EMBL/GenBank/DDBJ whole genome shotgun (WGS) entry which is preliminary data.</text>
</comment>
<sequence>MSVLTVERQPWQGANQFGIPYPSYFHPSTWQEMLTWQRKVAKPTGPTCSPSSADQEGVGEGGHTERVHKAMRRVDSVLPHEMRLQRLPATYTRRSTFDSVLAGCIPCSFRRTRRTRSTSGFYRRISTFSVYIDEKSDASKRIEDELLKIPKEKVEMMREKVIEMIPSLTYAHPNASGIGFRDAVDVALASLANHVTN</sequence>